<dbReference type="PROSITE" id="PS00409">
    <property type="entry name" value="PROKAR_NTER_METHYL"/>
    <property type="match status" value="1"/>
</dbReference>
<gene>
    <name evidence="2" type="ORF">TSACC_2589</name>
</gene>
<keyword evidence="1" id="KW-1133">Transmembrane helix</keyword>
<dbReference type="Proteomes" id="UP000076023">
    <property type="component" value="Unassembled WGS sequence"/>
</dbReference>
<dbReference type="Pfam" id="PF07963">
    <property type="entry name" value="N_methyl"/>
    <property type="match status" value="1"/>
</dbReference>
<dbReference type="STRING" id="690879.TSACC_2589"/>
<dbReference type="AlphaFoldDB" id="A0A146G3H1"/>
<protein>
    <submittedName>
        <fullName evidence="2">Prepilin-type N-terminal cleavage/methylation domain-containing protein</fullName>
    </submittedName>
</protein>
<sequence length="159" mass="16895">MILLSPRGQRGFSLVEVVITIGIVGFVVVGILGLFALGLRTGSESLETTKAANLSSLLLNQRRMVPIDGTNSPLLSGFSLPDLKESKSNFDPSSSSITPVYVGADGYATNVAAAEYALGYVVTKHARSASVYCLLYWPPRADLTNAIGRYEISTEIAVP</sequence>
<name>A0A146G3H1_TERSA</name>
<evidence type="ECO:0000256" key="1">
    <source>
        <dbReference type="SAM" id="Phobius"/>
    </source>
</evidence>
<keyword evidence="1" id="KW-0812">Transmembrane</keyword>
<evidence type="ECO:0000313" key="2">
    <source>
        <dbReference type="EMBL" id="GAT32191.1"/>
    </source>
</evidence>
<dbReference type="RefSeq" id="WP_075078037.1">
    <property type="nucleotide sequence ID" value="NZ_BDCO01000002.1"/>
</dbReference>
<comment type="caution">
    <text evidence="2">The sequence shown here is derived from an EMBL/GenBank/DDBJ whole genome shotgun (WGS) entry which is preliminary data.</text>
</comment>
<evidence type="ECO:0000313" key="3">
    <source>
        <dbReference type="Proteomes" id="UP000076023"/>
    </source>
</evidence>
<dbReference type="EMBL" id="BDCO01000002">
    <property type="protein sequence ID" value="GAT32191.1"/>
    <property type="molecule type" value="Genomic_DNA"/>
</dbReference>
<proteinExistence type="predicted"/>
<dbReference type="NCBIfam" id="TIGR02532">
    <property type="entry name" value="IV_pilin_GFxxxE"/>
    <property type="match status" value="1"/>
</dbReference>
<accession>A0A146G3H1</accession>
<dbReference type="InterPro" id="IPR012902">
    <property type="entry name" value="N_methyl_site"/>
</dbReference>
<keyword evidence="3" id="KW-1185">Reference proteome</keyword>
<reference evidence="3" key="1">
    <citation type="journal article" date="2017" name="Genome Announc.">
        <title>Draft Genome Sequence of Terrimicrobium sacchariphilum NM-5T, a Facultative Anaerobic Soil Bacterium of the Class Spartobacteria.</title>
        <authorList>
            <person name="Qiu Y.L."/>
            <person name="Tourlousse D.M."/>
            <person name="Matsuura N."/>
            <person name="Ohashi A."/>
            <person name="Sekiguchi Y."/>
        </authorList>
    </citation>
    <scope>NUCLEOTIDE SEQUENCE [LARGE SCALE GENOMIC DNA]</scope>
    <source>
        <strain evidence="3">NM-5</strain>
    </source>
</reference>
<feature type="transmembrane region" description="Helical" evidence="1">
    <location>
        <begin position="12"/>
        <end position="39"/>
    </location>
</feature>
<keyword evidence="1" id="KW-0472">Membrane</keyword>
<organism evidence="2 3">
    <name type="scientific">Terrimicrobium sacchariphilum</name>
    <dbReference type="NCBI Taxonomy" id="690879"/>
    <lineage>
        <taxon>Bacteria</taxon>
        <taxon>Pseudomonadati</taxon>
        <taxon>Verrucomicrobiota</taxon>
        <taxon>Terrimicrobiia</taxon>
        <taxon>Terrimicrobiales</taxon>
        <taxon>Terrimicrobiaceae</taxon>
        <taxon>Terrimicrobium</taxon>
    </lineage>
</organism>
<dbReference type="InParanoid" id="A0A146G3H1"/>